<feature type="binding site" evidence="10">
    <location>
        <begin position="207"/>
        <end position="215"/>
    </location>
    <ligand>
        <name>GTP</name>
        <dbReference type="ChEBI" id="CHEBI:37565"/>
    </ligand>
</feature>
<comment type="subcellular location">
    <subcellularLocation>
        <location evidence="10">Cytoplasm</location>
    </subcellularLocation>
</comment>
<dbReference type="Gene3D" id="1.10.40.50">
    <property type="entry name" value="Probable gtpase engc, domain 3"/>
    <property type="match status" value="1"/>
</dbReference>
<dbReference type="InterPro" id="IPR010914">
    <property type="entry name" value="RsgA_GTPase_dom"/>
</dbReference>
<dbReference type="Gene3D" id="3.40.50.300">
    <property type="entry name" value="P-loop containing nucleotide triphosphate hydrolases"/>
    <property type="match status" value="1"/>
</dbReference>
<proteinExistence type="inferred from homology"/>
<accession>A0A6P1TRM2</accession>
<dbReference type="PROSITE" id="PS50936">
    <property type="entry name" value="ENGC_GTPASE"/>
    <property type="match status" value="1"/>
</dbReference>
<dbReference type="GO" id="GO:0019843">
    <property type="term" value="F:rRNA binding"/>
    <property type="evidence" value="ECO:0007669"/>
    <property type="project" value="UniProtKB-KW"/>
</dbReference>
<evidence type="ECO:0000313" key="14">
    <source>
        <dbReference type="Proteomes" id="UP000464314"/>
    </source>
</evidence>
<dbReference type="GO" id="GO:0042274">
    <property type="term" value="P:ribosomal small subunit biogenesis"/>
    <property type="evidence" value="ECO:0007669"/>
    <property type="project" value="UniProtKB-UniRule"/>
</dbReference>
<feature type="binding site" evidence="10">
    <location>
        <position position="301"/>
    </location>
    <ligand>
        <name>Zn(2+)</name>
        <dbReference type="ChEBI" id="CHEBI:29105"/>
    </ligand>
</feature>
<evidence type="ECO:0000256" key="9">
    <source>
        <dbReference type="ARBA" id="ARBA00023134"/>
    </source>
</evidence>
<dbReference type="RefSeq" id="WP_161839819.1">
    <property type="nucleotide sequence ID" value="NZ_CP048000.1"/>
</dbReference>
<feature type="binding site" evidence="10">
    <location>
        <position position="288"/>
    </location>
    <ligand>
        <name>Zn(2+)</name>
        <dbReference type="ChEBI" id="CHEBI:29105"/>
    </ligand>
</feature>
<evidence type="ECO:0000259" key="11">
    <source>
        <dbReference type="PROSITE" id="PS50936"/>
    </source>
</evidence>
<reference evidence="13 14" key="1">
    <citation type="submission" date="2020-01" db="EMBL/GenBank/DDBJ databases">
        <title>Genome analysis of Anaerocolumna sp. CBA3638.</title>
        <authorList>
            <person name="Kim J."/>
            <person name="Roh S.W."/>
        </authorList>
    </citation>
    <scope>NUCLEOTIDE SEQUENCE [LARGE SCALE GENOMIC DNA]</scope>
    <source>
        <strain evidence="13 14">CBA3638</strain>
    </source>
</reference>
<evidence type="ECO:0000256" key="7">
    <source>
        <dbReference type="ARBA" id="ARBA00022833"/>
    </source>
</evidence>
<dbReference type="AlphaFoldDB" id="A0A6P1TRM2"/>
<dbReference type="GO" id="GO:0046872">
    <property type="term" value="F:metal ion binding"/>
    <property type="evidence" value="ECO:0007669"/>
    <property type="project" value="UniProtKB-KW"/>
</dbReference>
<dbReference type="Proteomes" id="UP000464314">
    <property type="component" value="Chromosome"/>
</dbReference>
<sequence length="357" mass="39859">MINLTDYGYNDIYERQITEEEKGAGLQPARVLSVQKETYQLISSAGENNAKLKGSIFYQDSKYQTYPAVGDFVLIKPNPIGDDVIYRVLERRTSFSRLNPTLRNNVTSASEQIVAANFDYVFIMASLNYDFNVRRIERYLTTAWQSGGSPVILLTKADLCEDYSDMVAEIESVAPGMEIHVISTYTGLGMDALNKYMKPAATLVFLGSSGIGKSSLVNALAGEELMKVNIIREDDSKGHHTTTYRQLFKLNNGVLIIDTPGMRELGIWAADEGIGETFSDIEELASQCKFNDCSHTREPGCAIKAALEDGTLTQERFKSYIKLRKEAQHSANKAAYLKAKTQFFKNAAKNQHASRKY</sequence>
<dbReference type="GO" id="GO:0005525">
    <property type="term" value="F:GTP binding"/>
    <property type="evidence" value="ECO:0007669"/>
    <property type="project" value="UniProtKB-UniRule"/>
</dbReference>
<evidence type="ECO:0000313" key="13">
    <source>
        <dbReference type="EMBL" id="QHQ62997.1"/>
    </source>
</evidence>
<organism evidence="13 14">
    <name type="scientific">Anaerocolumna sedimenticola</name>
    <dbReference type="NCBI Taxonomy" id="2696063"/>
    <lineage>
        <taxon>Bacteria</taxon>
        <taxon>Bacillati</taxon>
        <taxon>Bacillota</taxon>
        <taxon>Clostridia</taxon>
        <taxon>Lachnospirales</taxon>
        <taxon>Lachnospiraceae</taxon>
        <taxon>Anaerocolumna</taxon>
    </lineage>
</organism>
<keyword evidence="6 10" id="KW-0378">Hydrolase</keyword>
<feature type="binding site" evidence="10">
    <location>
        <position position="293"/>
    </location>
    <ligand>
        <name>Zn(2+)</name>
        <dbReference type="ChEBI" id="CHEBI:29105"/>
    </ligand>
</feature>
<protein>
    <recommendedName>
        <fullName evidence="10">Small ribosomal subunit biogenesis GTPase RsgA</fullName>
        <ecNumber evidence="10">3.6.1.-</ecNumber>
    </recommendedName>
</protein>
<evidence type="ECO:0000256" key="6">
    <source>
        <dbReference type="ARBA" id="ARBA00022801"/>
    </source>
</evidence>
<dbReference type="CDD" id="cd01854">
    <property type="entry name" value="YjeQ_EngC"/>
    <property type="match status" value="1"/>
</dbReference>
<dbReference type="GO" id="GO:0005737">
    <property type="term" value="C:cytoplasm"/>
    <property type="evidence" value="ECO:0007669"/>
    <property type="project" value="UniProtKB-SubCell"/>
</dbReference>
<keyword evidence="3 10" id="KW-0479">Metal-binding</keyword>
<comment type="similarity">
    <text evidence="10">Belongs to the TRAFAC class YlqF/YawG GTPase family. RsgA subfamily.</text>
</comment>
<dbReference type="PANTHER" id="PTHR32120:SF10">
    <property type="entry name" value="SMALL RIBOSOMAL SUBUNIT BIOGENESIS GTPASE RSGA"/>
    <property type="match status" value="1"/>
</dbReference>
<dbReference type="KEGG" id="anr:Ana3638_21255"/>
<feature type="domain" description="CP-type G" evidence="12">
    <location>
        <begin position="110"/>
        <end position="265"/>
    </location>
</feature>
<evidence type="ECO:0000256" key="10">
    <source>
        <dbReference type="HAMAP-Rule" id="MF_01820"/>
    </source>
</evidence>
<dbReference type="GO" id="GO:0003924">
    <property type="term" value="F:GTPase activity"/>
    <property type="evidence" value="ECO:0007669"/>
    <property type="project" value="UniProtKB-UniRule"/>
</dbReference>
<keyword evidence="5 10" id="KW-0547">Nucleotide-binding</keyword>
<dbReference type="SUPFAM" id="SSF52540">
    <property type="entry name" value="P-loop containing nucleoside triphosphate hydrolases"/>
    <property type="match status" value="1"/>
</dbReference>
<gene>
    <name evidence="10 13" type="primary">rsgA</name>
    <name evidence="13" type="ORF">Ana3638_21255</name>
</gene>
<keyword evidence="9 10" id="KW-0342">GTP-binding</keyword>
<name>A0A6P1TRM2_9FIRM</name>
<comment type="cofactor">
    <cofactor evidence="10">
        <name>Zn(2+)</name>
        <dbReference type="ChEBI" id="CHEBI:29105"/>
    </cofactor>
    <text evidence="10">Binds 1 zinc ion per subunit.</text>
</comment>
<dbReference type="PANTHER" id="PTHR32120">
    <property type="entry name" value="SMALL RIBOSOMAL SUBUNIT BIOGENESIS GTPASE RSGA"/>
    <property type="match status" value="1"/>
</dbReference>
<dbReference type="EMBL" id="CP048000">
    <property type="protein sequence ID" value="QHQ62997.1"/>
    <property type="molecule type" value="Genomic_DNA"/>
</dbReference>
<dbReference type="PROSITE" id="PS51721">
    <property type="entry name" value="G_CP"/>
    <property type="match status" value="1"/>
</dbReference>
<keyword evidence="8 10" id="KW-0694">RNA-binding</keyword>
<feature type="binding site" evidence="10">
    <location>
        <position position="295"/>
    </location>
    <ligand>
        <name>Zn(2+)</name>
        <dbReference type="ChEBI" id="CHEBI:29105"/>
    </ligand>
</feature>
<keyword evidence="14" id="KW-1185">Reference proteome</keyword>
<dbReference type="HAMAP" id="MF_01820">
    <property type="entry name" value="GTPase_RsgA"/>
    <property type="match status" value="1"/>
</dbReference>
<evidence type="ECO:0000256" key="8">
    <source>
        <dbReference type="ARBA" id="ARBA00022884"/>
    </source>
</evidence>
<dbReference type="Pfam" id="PF03193">
    <property type="entry name" value="RsgA_GTPase"/>
    <property type="match status" value="1"/>
</dbReference>
<feature type="domain" description="EngC GTPase" evidence="11">
    <location>
        <begin position="116"/>
        <end position="263"/>
    </location>
</feature>
<dbReference type="NCBIfam" id="TIGR00157">
    <property type="entry name" value="ribosome small subunit-dependent GTPase A"/>
    <property type="match status" value="1"/>
</dbReference>
<comment type="function">
    <text evidence="10">One of several proteins that assist in the late maturation steps of the functional core of the 30S ribosomal subunit. Helps release RbfA from mature subunits. May play a role in the assembly of ribosomal proteins into the subunit. Circularly permuted GTPase that catalyzes slow GTP hydrolysis, GTPase activity is stimulated by the 30S ribosomal subunit.</text>
</comment>
<evidence type="ECO:0000256" key="2">
    <source>
        <dbReference type="ARBA" id="ARBA00022517"/>
    </source>
</evidence>
<evidence type="ECO:0000256" key="3">
    <source>
        <dbReference type="ARBA" id="ARBA00022723"/>
    </source>
</evidence>
<dbReference type="InterPro" id="IPR004881">
    <property type="entry name" value="Ribosome_biogen_GTPase_RsgA"/>
</dbReference>
<evidence type="ECO:0000259" key="12">
    <source>
        <dbReference type="PROSITE" id="PS51721"/>
    </source>
</evidence>
<feature type="binding site" evidence="10">
    <location>
        <begin position="155"/>
        <end position="158"/>
    </location>
    <ligand>
        <name>GTP</name>
        <dbReference type="ChEBI" id="CHEBI:37565"/>
    </ligand>
</feature>
<keyword evidence="1 10" id="KW-0963">Cytoplasm</keyword>
<dbReference type="InterPro" id="IPR027417">
    <property type="entry name" value="P-loop_NTPase"/>
</dbReference>
<evidence type="ECO:0000256" key="5">
    <source>
        <dbReference type="ARBA" id="ARBA00022741"/>
    </source>
</evidence>
<keyword evidence="4 10" id="KW-0699">rRNA-binding</keyword>
<evidence type="ECO:0000256" key="4">
    <source>
        <dbReference type="ARBA" id="ARBA00022730"/>
    </source>
</evidence>
<keyword evidence="2 10" id="KW-0690">Ribosome biogenesis</keyword>
<comment type="subunit">
    <text evidence="10">Monomer. Associates with 30S ribosomal subunit, binds 16S rRNA.</text>
</comment>
<dbReference type="EC" id="3.6.1.-" evidence="10"/>
<keyword evidence="7 10" id="KW-0862">Zinc</keyword>
<dbReference type="InterPro" id="IPR030378">
    <property type="entry name" value="G_CP_dom"/>
</dbReference>
<evidence type="ECO:0000256" key="1">
    <source>
        <dbReference type="ARBA" id="ARBA00022490"/>
    </source>
</evidence>